<protein>
    <submittedName>
        <fullName evidence="2">Uncharacterized protein</fullName>
    </submittedName>
</protein>
<feature type="region of interest" description="Disordered" evidence="1">
    <location>
        <begin position="1"/>
        <end position="158"/>
    </location>
</feature>
<accession>A0A0M0JTY3</accession>
<feature type="compositionally biased region" description="Low complexity" evidence="1">
    <location>
        <begin position="43"/>
        <end position="62"/>
    </location>
</feature>
<gene>
    <name evidence="2" type="ORF">Ctob_014268</name>
</gene>
<organism evidence="2 3">
    <name type="scientific">Chrysochromulina tobinii</name>
    <dbReference type="NCBI Taxonomy" id="1460289"/>
    <lineage>
        <taxon>Eukaryota</taxon>
        <taxon>Haptista</taxon>
        <taxon>Haptophyta</taxon>
        <taxon>Prymnesiophyceae</taxon>
        <taxon>Prymnesiales</taxon>
        <taxon>Chrysochromulinaceae</taxon>
        <taxon>Chrysochromulina</taxon>
    </lineage>
</organism>
<keyword evidence="3" id="KW-1185">Reference proteome</keyword>
<evidence type="ECO:0000313" key="3">
    <source>
        <dbReference type="Proteomes" id="UP000037460"/>
    </source>
</evidence>
<name>A0A0M0JTY3_9EUKA</name>
<proteinExistence type="predicted"/>
<comment type="caution">
    <text evidence="2">The sequence shown here is derived from an EMBL/GenBank/DDBJ whole genome shotgun (WGS) entry which is preliminary data.</text>
</comment>
<sequence length="174" mass="18847">MLEKISAVTGTPARKLPLHDEDYWTSTAEMPHRPPPAAKATKAGSESGSATSCSSTSDASGSVWSECRPKCSPLVEPVAPKATPRKPPSLAQIADEKRQQQQVVALKAGVKSMGSPLAASDDHTRSLQLEQERKLHEREERRAATEEAERKAAEEAEAAEAALNARYRIRQPPK</sequence>
<feature type="compositionally biased region" description="Basic and acidic residues" evidence="1">
    <location>
        <begin position="120"/>
        <end position="154"/>
    </location>
</feature>
<dbReference type="AlphaFoldDB" id="A0A0M0JTY3"/>
<evidence type="ECO:0000256" key="1">
    <source>
        <dbReference type="SAM" id="MobiDB-lite"/>
    </source>
</evidence>
<dbReference type="EMBL" id="JWZX01002311">
    <property type="protein sequence ID" value="KOO30009.1"/>
    <property type="molecule type" value="Genomic_DNA"/>
</dbReference>
<reference evidence="3" key="1">
    <citation type="journal article" date="2015" name="PLoS Genet.">
        <title>Genome Sequence and Transcriptome Analyses of Chrysochromulina tobin: Metabolic Tools for Enhanced Algal Fitness in the Prominent Order Prymnesiales (Haptophyceae).</title>
        <authorList>
            <person name="Hovde B.T."/>
            <person name="Deodato C.R."/>
            <person name="Hunsperger H.M."/>
            <person name="Ryken S.A."/>
            <person name="Yost W."/>
            <person name="Jha R.K."/>
            <person name="Patterson J."/>
            <person name="Monnat R.J. Jr."/>
            <person name="Barlow S.B."/>
            <person name="Starkenburg S.R."/>
            <person name="Cattolico R.A."/>
        </authorList>
    </citation>
    <scope>NUCLEOTIDE SEQUENCE</scope>
    <source>
        <strain evidence="3">CCMP291</strain>
    </source>
</reference>
<dbReference type="Proteomes" id="UP000037460">
    <property type="component" value="Unassembled WGS sequence"/>
</dbReference>
<evidence type="ECO:0000313" key="2">
    <source>
        <dbReference type="EMBL" id="KOO30009.1"/>
    </source>
</evidence>